<feature type="domain" description="Nudix hydrolase" evidence="2">
    <location>
        <begin position="30"/>
        <end position="159"/>
    </location>
</feature>
<sequence length="171" mass="19921">MPVTDIFDVVDDDDNVLRQEPRSVVHREKLLHRAVHVFVFNQAGQLYLQRRSLSKDTAPGKWVSSCSGHVDTGEDYDDAAPRELAEEIGLHDPHQLKRVFKEAPCKQTGYEFVWVYTCESEGPFVLDSTEVMEGQWIDVKHLNHWLKERPRDFAWSFSHLWAKFRALSGRR</sequence>
<gene>
    <name evidence="3" type="ORF">QEH52_06825</name>
</gene>
<dbReference type="Gene3D" id="3.90.79.10">
    <property type="entry name" value="Nucleoside Triphosphate Pyrophosphohydrolase"/>
    <property type="match status" value="1"/>
</dbReference>
<name>A0ABU1AST6_9BACT</name>
<evidence type="ECO:0000259" key="2">
    <source>
        <dbReference type="PROSITE" id="PS51462"/>
    </source>
</evidence>
<comment type="caution">
    <text evidence="3">The sequence shown here is derived from an EMBL/GenBank/DDBJ whole genome shotgun (WGS) entry which is preliminary data.</text>
</comment>
<evidence type="ECO:0000256" key="1">
    <source>
        <dbReference type="ARBA" id="ARBA00022801"/>
    </source>
</evidence>
<proteinExistence type="predicted"/>
<keyword evidence="1" id="KW-0378">Hydrolase</keyword>
<organism evidence="3 4">
    <name type="scientific">Thalassobacterium maritimum</name>
    <dbReference type="NCBI Taxonomy" id="3041265"/>
    <lineage>
        <taxon>Bacteria</taxon>
        <taxon>Pseudomonadati</taxon>
        <taxon>Verrucomicrobiota</taxon>
        <taxon>Opitutia</taxon>
        <taxon>Puniceicoccales</taxon>
        <taxon>Coraliomargaritaceae</taxon>
        <taxon>Thalassobacterium</taxon>
    </lineage>
</organism>
<dbReference type="EMBL" id="JARXHW010000011">
    <property type="protein sequence ID" value="MDQ8207214.1"/>
    <property type="molecule type" value="Genomic_DNA"/>
</dbReference>
<dbReference type="PANTHER" id="PTHR10885:SF0">
    <property type="entry name" value="ISOPENTENYL-DIPHOSPHATE DELTA-ISOMERASE"/>
    <property type="match status" value="1"/>
</dbReference>
<protein>
    <submittedName>
        <fullName evidence="3">NUDIX domain-containing protein</fullName>
    </submittedName>
</protein>
<dbReference type="CDD" id="cd04692">
    <property type="entry name" value="NUDIX_Hydrolase"/>
    <property type="match status" value="1"/>
</dbReference>
<dbReference type="InterPro" id="IPR015797">
    <property type="entry name" value="NUDIX_hydrolase-like_dom_sf"/>
</dbReference>
<dbReference type="SUPFAM" id="SSF55811">
    <property type="entry name" value="Nudix"/>
    <property type="match status" value="1"/>
</dbReference>
<evidence type="ECO:0000313" key="4">
    <source>
        <dbReference type="Proteomes" id="UP001225316"/>
    </source>
</evidence>
<reference evidence="3 4" key="1">
    <citation type="submission" date="2023-04" db="EMBL/GenBank/DDBJ databases">
        <title>A novel bacteria isolated from coastal sediment.</title>
        <authorList>
            <person name="Liu X.-J."/>
            <person name="Du Z.-J."/>
        </authorList>
    </citation>
    <scope>NUCLEOTIDE SEQUENCE [LARGE SCALE GENOMIC DNA]</scope>
    <source>
        <strain evidence="3 4">SDUM461003</strain>
    </source>
</reference>
<keyword evidence="4" id="KW-1185">Reference proteome</keyword>
<dbReference type="Pfam" id="PF00293">
    <property type="entry name" value="NUDIX"/>
    <property type="match status" value="1"/>
</dbReference>
<dbReference type="InterPro" id="IPR000086">
    <property type="entry name" value="NUDIX_hydrolase_dom"/>
</dbReference>
<dbReference type="InterPro" id="IPR020084">
    <property type="entry name" value="NUDIX_hydrolase_CS"/>
</dbReference>
<dbReference type="PROSITE" id="PS51462">
    <property type="entry name" value="NUDIX"/>
    <property type="match status" value="1"/>
</dbReference>
<dbReference type="PROSITE" id="PS00893">
    <property type="entry name" value="NUDIX_BOX"/>
    <property type="match status" value="1"/>
</dbReference>
<dbReference type="PANTHER" id="PTHR10885">
    <property type="entry name" value="ISOPENTENYL-DIPHOSPHATE DELTA-ISOMERASE"/>
    <property type="match status" value="1"/>
</dbReference>
<accession>A0ABU1AST6</accession>
<dbReference type="RefSeq" id="WP_308949350.1">
    <property type="nucleotide sequence ID" value="NZ_JARXHW010000011.1"/>
</dbReference>
<evidence type="ECO:0000313" key="3">
    <source>
        <dbReference type="EMBL" id="MDQ8207214.1"/>
    </source>
</evidence>
<dbReference type="Proteomes" id="UP001225316">
    <property type="component" value="Unassembled WGS sequence"/>
</dbReference>